<dbReference type="OMA" id="ICSIKGF"/>
<proteinExistence type="predicted"/>
<dbReference type="InterPro" id="IPR051681">
    <property type="entry name" value="Ser/Thr_Kinases-Pseudokinases"/>
</dbReference>
<dbReference type="GO" id="GO:0004674">
    <property type="term" value="F:protein serine/threonine kinase activity"/>
    <property type="evidence" value="ECO:0007669"/>
    <property type="project" value="UniProtKB-KW"/>
</dbReference>
<dbReference type="Proteomes" id="UP000001396">
    <property type="component" value="Unassembled WGS sequence"/>
</dbReference>
<dbReference type="SUPFAM" id="SSF56112">
    <property type="entry name" value="Protein kinase-like (PK-like)"/>
    <property type="match status" value="1"/>
</dbReference>
<evidence type="ECO:0000259" key="11">
    <source>
        <dbReference type="PROSITE" id="PS50011"/>
    </source>
</evidence>
<dbReference type="FunFam" id="3.30.200.20:FF:000180">
    <property type="entry name" value="serine/threonine-protein kinase STY46-like"/>
    <property type="match status" value="1"/>
</dbReference>
<dbReference type="PROSITE" id="PS50001">
    <property type="entry name" value="SH2"/>
    <property type="match status" value="1"/>
</dbReference>
<dbReference type="RefSeq" id="XP_020437323.1">
    <property type="nucleotide sequence ID" value="XM_020573206.1"/>
</dbReference>
<dbReference type="CDD" id="cd13999">
    <property type="entry name" value="STKc_MAP3K-like"/>
    <property type="match status" value="1"/>
</dbReference>
<protein>
    <submittedName>
        <fullName evidence="12">SH2 domain-containing protein</fullName>
    </submittedName>
</protein>
<reference evidence="12 13" key="1">
    <citation type="journal article" date="2011" name="Genome Res.">
        <title>Phylogeny-wide analysis of social amoeba genomes highlights ancient origins for complex intercellular communication.</title>
        <authorList>
            <person name="Heidel A.J."/>
            <person name="Lawal H.M."/>
            <person name="Felder M."/>
            <person name="Schilde C."/>
            <person name="Helps N.R."/>
            <person name="Tunggal B."/>
            <person name="Rivero F."/>
            <person name="John U."/>
            <person name="Schleicher M."/>
            <person name="Eichinger L."/>
            <person name="Platzer M."/>
            <person name="Noegel A.A."/>
            <person name="Schaap P."/>
            <person name="Gloeckner G."/>
        </authorList>
    </citation>
    <scope>NUCLEOTIDE SEQUENCE [LARGE SCALE GENOMIC DNA]</scope>
    <source>
        <strain evidence="13">ATCC 26659 / Pp 5 / PN500</strain>
    </source>
</reference>
<dbReference type="InterPro" id="IPR011009">
    <property type="entry name" value="Kinase-like_dom_sf"/>
</dbReference>
<evidence type="ECO:0000259" key="10">
    <source>
        <dbReference type="PROSITE" id="PS50001"/>
    </source>
</evidence>
<dbReference type="AlphaFoldDB" id="D3B1P0"/>
<dbReference type="PROSITE" id="PS00108">
    <property type="entry name" value="PROTEIN_KINASE_ST"/>
    <property type="match status" value="1"/>
</dbReference>
<evidence type="ECO:0000256" key="5">
    <source>
        <dbReference type="ARBA" id="ARBA00022840"/>
    </source>
</evidence>
<comment type="function">
    <text evidence="7">Required for proper chemotaxis and phagocytosis; proper spatiotemporal control of F-actin levels in chemotaxing cells. Negative regulator of the PI3K (phosphatidylinositol 3 kinase) pathway. Predominantly phosphorylates serines and threonines and tyrosines at a lower level.</text>
</comment>
<dbReference type="Pfam" id="PF00017">
    <property type="entry name" value="SH2"/>
    <property type="match status" value="1"/>
</dbReference>
<dbReference type="InterPro" id="IPR008271">
    <property type="entry name" value="Ser/Thr_kinase_AS"/>
</dbReference>
<name>D3B1P0_HETP5</name>
<dbReference type="PROSITE" id="PS50011">
    <property type="entry name" value="PROTEIN_KINASE_DOM"/>
    <property type="match status" value="1"/>
</dbReference>
<dbReference type="InterPro" id="IPR036860">
    <property type="entry name" value="SH2_dom_sf"/>
</dbReference>
<dbReference type="SUPFAM" id="SSF55550">
    <property type="entry name" value="SH2 domain"/>
    <property type="match status" value="1"/>
</dbReference>
<dbReference type="Gene3D" id="3.30.200.20">
    <property type="entry name" value="Phosphorylase Kinase, domain 1"/>
    <property type="match status" value="1"/>
</dbReference>
<gene>
    <name evidence="12" type="primary">shkB</name>
    <name evidence="12" type="ORF">PPL_02214</name>
</gene>
<dbReference type="STRING" id="670386.D3B1P0"/>
<keyword evidence="8" id="KW-0727">SH2 domain</keyword>
<dbReference type="SMART" id="SM00252">
    <property type="entry name" value="SH2"/>
    <property type="match status" value="1"/>
</dbReference>
<dbReference type="GeneID" id="31357739"/>
<evidence type="ECO:0000313" key="13">
    <source>
        <dbReference type="Proteomes" id="UP000001396"/>
    </source>
</evidence>
<dbReference type="EMBL" id="ADBJ01000008">
    <property type="protein sequence ID" value="EFA85214.1"/>
    <property type="molecule type" value="Genomic_DNA"/>
</dbReference>
<dbReference type="GO" id="GO:0005524">
    <property type="term" value="F:ATP binding"/>
    <property type="evidence" value="ECO:0007669"/>
    <property type="project" value="UniProtKB-UniRule"/>
</dbReference>
<evidence type="ECO:0000256" key="7">
    <source>
        <dbReference type="ARBA" id="ARBA00025089"/>
    </source>
</evidence>
<evidence type="ECO:0000256" key="9">
    <source>
        <dbReference type="PROSITE-ProRule" id="PRU10141"/>
    </source>
</evidence>
<dbReference type="PANTHER" id="PTHR44329:SF243">
    <property type="entry name" value="DUAL SPECIFICITY PROTEIN KINASE SHKB"/>
    <property type="match status" value="1"/>
</dbReference>
<keyword evidence="5 9" id="KW-0067">ATP-binding</keyword>
<comment type="caution">
    <text evidence="12">The sequence shown here is derived from an EMBL/GenBank/DDBJ whole genome shotgun (WGS) entry which is preliminary data.</text>
</comment>
<dbReference type="InterPro" id="IPR017441">
    <property type="entry name" value="Protein_kinase_ATP_BS"/>
</dbReference>
<evidence type="ECO:0000256" key="8">
    <source>
        <dbReference type="PROSITE-ProRule" id="PRU00191"/>
    </source>
</evidence>
<dbReference type="InterPro" id="IPR000980">
    <property type="entry name" value="SH2"/>
</dbReference>
<keyword evidence="13" id="KW-1185">Reference proteome</keyword>
<dbReference type="Gene3D" id="1.10.510.10">
    <property type="entry name" value="Transferase(Phosphotransferase) domain 1"/>
    <property type="match status" value="1"/>
</dbReference>
<dbReference type="PRINTS" id="PR00109">
    <property type="entry name" value="TYRKINASE"/>
</dbReference>
<evidence type="ECO:0000256" key="4">
    <source>
        <dbReference type="ARBA" id="ARBA00022777"/>
    </source>
</evidence>
<evidence type="ECO:0000256" key="6">
    <source>
        <dbReference type="ARBA" id="ARBA00023137"/>
    </source>
</evidence>
<keyword evidence="4" id="KW-0418">Kinase</keyword>
<evidence type="ECO:0000256" key="3">
    <source>
        <dbReference type="ARBA" id="ARBA00022741"/>
    </source>
</evidence>
<dbReference type="InParanoid" id="D3B1P0"/>
<dbReference type="Pfam" id="PF07714">
    <property type="entry name" value="PK_Tyr_Ser-Thr"/>
    <property type="match status" value="1"/>
</dbReference>
<dbReference type="GO" id="GO:0004713">
    <property type="term" value="F:protein tyrosine kinase activity"/>
    <property type="evidence" value="ECO:0007669"/>
    <property type="project" value="UniProtKB-KW"/>
</dbReference>
<dbReference type="CDD" id="cd00173">
    <property type="entry name" value="SH2"/>
    <property type="match status" value="1"/>
</dbReference>
<keyword evidence="1" id="KW-0723">Serine/threonine-protein kinase</keyword>
<keyword evidence="3 9" id="KW-0547">Nucleotide-binding</keyword>
<sequence>MSSTNSIDKLEKSILAAQEEIKALESRQASTDVEINSLIELAISHRSSPVNKERLNSLFTSSVSSNQSINQSIQDLRAKASKIQSVISLKQELVNCLINTEQHDRAQDIWNQLRESSFKLSPNGSKDVNTTSVTVASDAVVQSNSPDTSSITSSAASGLEDLSIKEEEKEITKWEIDKQDIIINRDAKIGAGAFGSVFKGSVRGKEVAIKKLTQQFYDETVLNEFRKEVCLMTKLRNPHLLLFMGACTTQGNLSIVTELMPKGSVHALLKCKEDSADFIDFKRAILIARDTSLGMNWLHLSSPPILHLDLKPANLLVDNNWVVKVADFGLSKIKKEGKSSGQAGSPLYMSPEMLLNREYDEKSDVYSFSMLLWEMLTKLEPYNGFYKNYNDLVDGVTNKKNRPTLNENWGPRLKDLLIRCWDHLPNRRPSFEDITRQKLLDHILIEGVLSDGNARQFWTHNFLGREEITWNQFYTSFCTSFGVDMKSNPQDCLKIKCLKLLLVSIDSESVKIEDFGRFLGWFGPLNSGNEVLERVLSVCSLKGFLGETSSKNVIQFLANKKSGTYIVRFSSTDPGCYALSYVSKNKDIAHAKIIHKPGHGYIHMGGSTHYPSLDELIKNTGKLLGLKDPFEGGQFYALIYASKNPQTNHPPAYVAVAPSRKV</sequence>
<evidence type="ECO:0000256" key="1">
    <source>
        <dbReference type="ARBA" id="ARBA00022527"/>
    </source>
</evidence>
<feature type="domain" description="SH2" evidence="10">
    <location>
        <begin position="543"/>
        <end position="618"/>
    </location>
</feature>
<keyword evidence="2" id="KW-0808">Transferase</keyword>
<dbReference type="InterPro" id="IPR001245">
    <property type="entry name" value="Ser-Thr/Tyr_kinase_cat_dom"/>
</dbReference>
<dbReference type="PROSITE" id="PS00107">
    <property type="entry name" value="PROTEIN_KINASE_ATP"/>
    <property type="match status" value="1"/>
</dbReference>
<organism evidence="12 13">
    <name type="scientific">Heterostelium pallidum (strain ATCC 26659 / Pp 5 / PN500)</name>
    <name type="common">Cellular slime mold</name>
    <name type="synonym">Polysphondylium pallidum</name>
    <dbReference type="NCBI Taxonomy" id="670386"/>
    <lineage>
        <taxon>Eukaryota</taxon>
        <taxon>Amoebozoa</taxon>
        <taxon>Evosea</taxon>
        <taxon>Eumycetozoa</taxon>
        <taxon>Dictyostelia</taxon>
        <taxon>Acytosteliales</taxon>
        <taxon>Acytosteliaceae</taxon>
        <taxon>Heterostelium</taxon>
    </lineage>
</organism>
<dbReference type="Gene3D" id="3.30.505.10">
    <property type="entry name" value="SH2 domain"/>
    <property type="match status" value="1"/>
</dbReference>
<dbReference type="PANTHER" id="PTHR44329">
    <property type="entry name" value="SERINE/THREONINE-PROTEIN KINASE TNNI3K-RELATED"/>
    <property type="match status" value="1"/>
</dbReference>
<keyword evidence="6" id="KW-0829">Tyrosine-protein kinase</keyword>
<dbReference type="InterPro" id="IPR000719">
    <property type="entry name" value="Prot_kinase_dom"/>
</dbReference>
<dbReference type="SMART" id="SM00220">
    <property type="entry name" value="S_TKc"/>
    <property type="match status" value="1"/>
</dbReference>
<evidence type="ECO:0000313" key="12">
    <source>
        <dbReference type="EMBL" id="EFA85214.1"/>
    </source>
</evidence>
<feature type="domain" description="Protein kinase" evidence="11">
    <location>
        <begin position="183"/>
        <end position="445"/>
    </location>
</feature>
<evidence type="ECO:0000256" key="2">
    <source>
        <dbReference type="ARBA" id="ARBA00022679"/>
    </source>
</evidence>
<feature type="binding site" evidence="9">
    <location>
        <position position="211"/>
    </location>
    <ligand>
        <name>ATP</name>
        <dbReference type="ChEBI" id="CHEBI:30616"/>
    </ligand>
</feature>
<dbReference type="FunCoup" id="D3B1P0">
    <property type="interactions" value="1"/>
</dbReference>
<accession>D3B1P0</accession>